<gene>
    <name evidence="2" type="ORF">H8792_003850</name>
</gene>
<dbReference type="RefSeq" id="WP_185977617.1">
    <property type="nucleotide sequence ID" value="NZ_JACBGI020000004.1"/>
</dbReference>
<feature type="transmembrane region" description="Helical" evidence="1">
    <location>
        <begin position="9"/>
        <end position="28"/>
    </location>
</feature>
<sequence length="212" mass="23907">MSKQPKKLPVFWIVILGSVIIFPLMLLIQPQRDAVDEQQLPWNAAFDNNGNLHALGLVIGKSSLKEAMLLYGKDVEVKLFTDKHEGNKSLEAFFPVAYIGSIKAGLALKLQVTPEELNALYLKGKKISPTTSGGREIELYNSDIVDYMDRPIQSLTLVPRKQLTERAISMRFGEPEHKETQSDGLEHWFFPRKGLEMIIDPEGPEALQYTVK</sequence>
<name>A0ABS0BZF4_9GAMM</name>
<keyword evidence="1" id="KW-0472">Membrane</keyword>
<keyword evidence="3" id="KW-1185">Reference proteome</keyword>
<keyword evidence="1" id="KW-1133">Transmembrane helix</keyword>
<proteinExistence type="predicted"/>
<comment type="caution">
    <text evidence="2">The sequence shown here is derived from an EMBL/GenBank/DDBJ whole genome shotgun (WGS) entry which is preliminary data.</text>
</comment>
<evidence type="ECO:0000256" key="1">
    <source>
        <dbReference type="SAM" id="Phobius"/>
    </source>
</evidence>
<protein>
    <submittedName>
        <fullName evidence="2">Uncharacterized protein</fullName>
    </submittedName>
</protein>
<keyword evidence="1" id="KW-0812">Transmembrane</keyword>
<evidence type="ECO:0000313" key="3">
    <source>
        <dbReference type="Proteomes" id="UP001193680"/>
    </source>
</evidence>
<reference evidence="2 3" key="1">
    <citation type="submission" date="2020-06" db="EMBL/GenBank/DDBJ databases">
        <authorList>
            <person name="Scott K."/>
        </authorList>
    </citation>
    <scope>NUCLEOTIDE SEQUENCE [LARGE SCALE GENOMIC DNA]</scope>
    <source>
        <strain evidence="2 3">HH1</strain>
    </source>
</reference>
<reference evidence="2 3" key="2">
    <citation type="submission" date="2020-11" db="EMBL/GenBank/DDBJ databases">
        <title>Sulfur oxidizing isolate from Hospital Hole Sinkhole.</title>
        <authorList>
            <person name="Scott K.M."/>
        </authorList>
    </citation>
    <scope>NUCLEOTIDE SEQUENCE [LARGE SCALE GENOMIC DNA]</scope>
    <source>
        <strain evidence="2 3">HH1</strain>
    </source>
</reference>
<evidence type="ECO:0000313" key="2">
    <source>
        <dbReference type="EMBL" id="MBF6057467.1"/>
    </source>
</evidence>
<accession>A0ABS0BZF4</accession>
<organism evidence="2 3">
    <name type="scientific">Thiomicrorhabdus heinhorstiae</name>
    <dbReference type="NCBI Taxonomy" id="2748010"/>
    <lineage>
        <taxon>Bacteria</taxon>
        <taxon>Pseudomonadati</taxon>
        <taxon>Pseudomonadota</taxon>
        <taxon>Gammaproteobacteria</taxon>
        <taxon>Thiotrichales</taxon>
        <taxon>Piscirickettsiaceae</taxon>
        <taxon>Thiomicrorhabdus</taxon>
    </lineage>
</organism>
<dbReference type="Proteomes" id="UP001193680">
    <property type="component" value="Unassembled WGS sequence"/>
</dbReference>
<dbReference type="EMBL" id="JACBGI020000004">
    <property type="protein sequence ID" value="MBF6057467.1"/>
    <property type="molecule type" value="Genomic_DNA"/>
</dbReference>